<sequence>MLTAQGREDPNENTGISIVESRVRLTSDFDPVKDLFKSYLGRPWKKHFRTVLLKTDLNGLIHPKGWTEWSGSFALSTLYYAEYMNTRSGPLTGSRVKWPGFHVFSSADEASPFTMSRFIQGESWIPETGVSLV</sequence>
<dbReference type="PANTHER" id="PTHR31707">
    <property type="entry name" value="PECTINESTERASE"/>
    <property type="match status" value="1"/>
</dbReference>
<dbReference type="InterPro" id="IPR011050">
    <property type="entry name" value="Pectin_lyase_fold/virulence"/>
</dbReference>
<evidence type="ECO:0000313" key="2">
    <source>
        <dbReference type="Proteomes" id="UP001396334"/>
    </source>
</evidence>
<dbReference type="Proteomes" id="UP001396334">
    <property type="component" value="Unassembled WGS sequence"/>
</dbReference>
<reference evidence="1 2" key="1">
    <citation type="journal article" date="2024" name="G3 (Bethesda)">
        <title>Genome assembly of Hibiscus sabdariffa L. provides insights into metabolisms of medicinal natural products.</title>
        <authorList>
            <person name="Kim T."/>
        </authorList>
    </citation>
    <scope>NUCLEOTIDE SEQUENCE [LARGE SCALE GENOMIC DNA]</scope>
    <source>
        <strain evidence="1">TK-2024</strain>
        <tissue evidence="1">Old leaves</tissue>
    </source>
</reference>
<keyword evidence="2" id="KW-1185">Reference proteome</keyword>
<accession>A0ABR2A2P3</accession>
<dbReference type="Pfam" id="PF01095">
    <property type="entry name" value="Pectinesterase"/>
    <property type="match status" value="1"/>
</dbReference>
<evidence type="ECO:0000313" key="1">
    <source>
        <dbReference type="EMBL" id="KAK8487293.1"/>
    </source>
</evidence>
<comment type="caution">
    <text evidence="1">The sequence shown here is derived from an EMBL/GenBank/DDBJ whole genome shotgun (WGS) entry which is preliminary data.</text>
</comment>
<name>A0ABR2A2P3_9ROSI</name>
<dbReference type="Gene3D" id="2.160.20.10">
    <property type="entry name" value="Single-stranded right-handed beta-helix, Pectin lyase-like"/>
    <property type="match status" value="1"/>
</dbReference>
<dbReference type="SUPFAM" id="SSF51126">
    <property type="entry name" value="Pectin lyase-like"/>
    <property type="match status" value="1"/>
</dbReference>
<protein>
    <submittedName>
        <fullName evidence="1">Uncharacterized protein</fullName>
    </submittedName>
</protein>
<dbReference type="EMBL" id="JBBPBN010000403">
    <property type="protein sequence ID" value="KAK8487293.1"/>
    <property type="molecule type" value="Genomic_DNA"/>
</dbReference>
<dbReference type="InterPro" id="IPR000070">
    <property type="entry name" value="Pectinesterase_cat"/>
</dbReference>
<dbReference type="InterPro" id="IPR012334">
    <property type="entry name" value="Pectin_lyas_fold"/>
</dbReference>
<proteinExistence type="predicted"/>
<organism evidence="1 2">
    <name type="scientific">Hibiscus sabdariffa</name>
    <name type="common">roselle</name>
    <dbReference type="NCBI Taxonomy" id="183260"/>
    <lineage>
        <taxon>Eukaryota</taxon>
        <taxon>Viridiplantae</taxon>
        <taxon>Streptophyta</taxon>
        <taxon>Embryophyta</taxon>
        <taxon>Tracheophyta</taxon>
        <taxon>Spermatophyta</taxon>
        <taxon>Magnoliopsida</taxon>
        <taxon>eudicotyledons</taxon>
        <taxon>Gunneridae</taxon>
        <taxon>Pentapetalae</taxon>
        <taxon>rosids</taxon>
        <taxon>malvids</taxon>
        <taxon>Malvales</taxon>
        <taxon>Malvaceae</taxon>
        <taxon>Malvoideae</taxon>
        <taxon>Hibiscus</taxon>
    </lineage>
</organism>
<gene>
    <name evidence="1" type="ORF">V6N11_012796</name>
</gene>